<gene>
    <name evidence="2" type="ORF">BWY04_00103</name>
</gene>
<evidence type="ECO:0000313" key="2">
    <source>
        <dbReference type="EMBL" id="OQB42666.1"/>
    </source>
</evidence>
<comment type="caution">
    <text evidence="2">The sequence shown here is derived from an EMBL/GenBank/DDBJ whole genome shotgun (WGS) entry which is preliminary data.</text>
</comment>
<reference evidence="2" key="1">
    <citation type="submission" date="2017-02" db="EMBL/GenBank/DDBJ databases">
        <title>Delving into the versatile metabolic prowess of the omnipresent phylum Bacteroidetes.</title>
        <authorList>
            <person name="Nobu M.K."/>
            <person name="Mei R."/>
            <person name="Narihiro T."/>
            <person name="Kuroda K."/>
            <person name="Liu W.-T."/>
        </authorList>
    </citation>
    <scope>NUCLEOTIDE SEQUENCE</scope>
    <source>
        <strain evidence="2">ADurb.Bin160</strain>
    </source>
</reference>
<dbReference type="Proteomes" id="UP000485621">
    <property type="component" value="Unassembled WGS sequence"/>
</dbReference>
<sequence>MLGQSSIVKSTLFLISFLLVSIVSSFCDFIFEKVLSKNWPLQHQEYVRPHKRANPAKYLFITFLKNKY</sequence>
<proteinExistence type="predicted"/>
<evidence type="ECO:0000256" key="1">
    <source>
        <dbReference type="SAM" id="Phobius"/>
    </source>
</evidence>
<keyword evidence="1" id="KW-0812">Transmembrane</keyword>
<accession>A0A1V5ZRG0</accession>
<dbReference type="EMBL" id="MWDB01000001">
    <property type="protein sequence ID" value="OQB42666.1"/>
    <property type="molecule type" value="Genomic_DNA"/>
</dbReference>
<protein>
    <submittedName>
        <fullName evidence="2">Uncharacterized protein</fullName>
    </submittedName>
</protein>
<name>A0A1V5ZRG0_9BACT</name>
<keyword evidence="1" id="KW-0472">Membrane</keyword>
<feature type="transmembrane region" description="Helical" evidence="1">
    <location>
        <begin position="12"/>
        <end position="31"/>
    </location>
</feature>
<organism evidence="2">
    <name type="scientific">candidate division CPR1 bacterium ADurb.Bin160</name>
    <dbReference type="NCBI Taxonomy" id="1852826"/>
    <lineage>
        <taxon>Bacteria</taxon>
        <taxon>candidate division CPR1</taxon>
    </lineage>
</organism>
<dbReference type="AlphaFoldDB" id="A0A1V5ZRG0"/>
<keyword evidence="1" id="KW-1133">Transmembrane helix</keyword>